<keyword evidence="9" id="KW-0406">Ion transport</keyword>
<comment type="similarity">
    <text evidence="2 14 15">Belongs to the TonB-dependent receptor family.</text>
</comment>
<evidence type="ECO:0000313" key="19">
    <source>
        <dbReference type="EMBL" id="RJE86509.1"/>
    </source>
</evidence>
<dbReference type="Proteomes" id="UP000284202">
    <property type="component" value="Unassembled WGS sequence"/>
</dbReference>
<evidence type="ECO:0000256" key="14">
    <source>
        <dbReference type="PROSITE-ProRule" id="PRU01360"/>
    </source>
</evidence>
<comment type="subcellular location">
    <subcellularLocation>
        <location evidence="1 14">Cell outer membrane</location>
        <topology evidence="1 14">Multi-pass membrane protein</topology>
    </subcellularLocation>
</comment>
<dbReference type="GO" id="GO:0038023">
    <property type="term" value="F:signaling receptor activity"/>
    <property type="evidence" value="ECO:0007669"/>
    <property type="project" value="InterPro"/>
</dbReference>
<gene>
    <name evidence="19" type="ORF">D3P04_07240</name>
</gene>
<dbReference type="InterPro" id="IPR010105">
    <property type="entry name" value="TonB_sidphr_rcpt"/>
</dbReference>
<dbReference type="Gene3D" id="2.40.170.20">
    <property type="entry name" value="TonB-dependent receptor, beta-barrel domain"/>
    <property type="match status" value="1"/>
</dbReference>
<dbReference type="Pfam" id="PF00593">
    <property type="entry name" value="TonB_dep_Rec_b-barrel"/>
    <property type="match status" value="1"/>
</dbReference>
<evidence type="ECO:0000313" key="20">
    <source>
        <dbReference type="Proteomes" id="UP000284202"/>
    </source>
</evidence>
<dbReference type="InterPro" id="IPR012910">
    <property type="entry name" value="Plug_dom"/>
</dbReference>
<dbReference type="PROSITE" id="PS52016">
    <property type="entry name" value="TONB_DEPENDENT_REC_3"/>
    <property type="match status" value="1"/>
</dbReference>
<dbReference type="Gene3D" id="2.170.130.10">
    <property type="entry name" value="TonB-dependent receptor, plug domain"/>
    <property type="match status" value="1"/>
</dbReference>
<dbReference type="PANTHER" id="PTHR32552:SF68">
    <property type="entry name" value="FERRICHROME OUTER MEMBRANE TRANSPORTER_PHAGE RECEPTOR"/>
    <property type="match status" value="1"/>
</dbReference>
<evidence type="ECO:0000256" key="4">
    <source>
        <dbReference type="ARBA" id="ARBA00022452"/>
    </source>
</evidence>
<keyword evidence="5" id="KW-0410">Iron transport</keyword>
<name>A0A418T007_9RHOB</name>
<feature type="domain" description="TonB-dependent receptor plug" evidence="18">
    <location>
        <begin position="65"/>
        <end position="166"/>
    </location>
</feature>
<accession>A0A418T007</accession>
<sequence>MSRSLVLLFAGASGIALASAAMAQTEQPVTVLDPIVLTATTDIQTAAEGYVASYAQISTKSDTPLAEQQQSVSVVTNEQIRNQGAENLGQALSYTSGVLSQPFGADPRFNNPTFRGFSAESAQYVNGLRQFRYFGALSYETYGMQQIEVLRGPSSSLYGSGSPAGVINQLQKRAQSGNFGETGIGYDSNDSAQLFFDVNREVSDTLSWRLTGIGRDESTQIDDLTNKRGYLAGAIRWNPDDATTIDFLASYTKDSPLSPTGVPAALALNPDVDHDYLRELYTGQKNWDDSDRELWNLGVEVSHELDNGWKLSQGFRYESLDWEYKSTFANGVLDNNPNVISRGSSHQIENSDTVSLDTRLSGEVTTGQATHQILVGLDALKYQADESSHFGTASDLDLRNPDYFGAYPEFSGEPSAGSITFKQVGLYVQDEIAYNNWRGSFGLRYDWVKQTGEQYGNPAEFKDNEVTGRAGLAYVFANGVTPYISYATSYDPQTGLDINDEMLDPTKGKQWELGVKYQPTAFNGLITASVYDLRRTNAKFAIPDTTPTRYQQIGEVKSRGLELEATAEIASGWNLRAAYSYNKTEQVAPDGDPSNGKAAPNAPKHLASIWLDRDFGNGLRVGGGLRHLGSRFTDTANTQEIDSVTLVDLGASYTRGNIETSLNISNLTDEVYVASCGFSYCSYGEGRTVAAKVSYKW</sequence>
<dbReference type="InterPro" id="IPR036942">
    <property type="entry name" value="Beta-barrel_TonB_sf"/>
</dbReference>
<dbReference type="CDD" id="cd01347">
    <property type="entry name" value="ligand_gated_channel"/>
    <property type="match status" value="1"/>
</dbReference>
<dbReference type="AlphaFoldDB" id="A0A418T007"/>
<evidence type="ECO:0000256" key="7">
    <source>
        <dbReference type="ARBA" id="ARBA00022729"/>
    </source>
</evidence>
<dbReference type="SUPFAM" id="SSF56935">
    <property type="entry name" value="Porins"/>
    <property type="match status" value="1"/>
</dbReference>
<comment type="caution">
    <text evidence="19">The sequence shown here is derived from an EMBL/GenBank/DDBJ whole genome shotgun (WGS) entry which is preliminary data.</text>
</comment>
<evidence type="ECO:0000256" key="10">
    <source>
        <dbReference type="ARBA" id="ARBA00023077"/>
    </source>
</evidence>
<keyword evidence="4 14" id="KW-1134">Transmembrane beta strand</keyword>
<evidence type="ECO:0000256" key="16">
    <source>
        <dbReference type="SAM" id="SignalP"/>
    </source>
</evidence>
<keyword evidence="13 14" id="KW-0998">Cell outer membrane</keyword>
<dbReference type="OrthoDB" id="9760333at2"/>
<proteinExistence type="inferred from homology"/>
<dbReference type="NCBIfam" id="TIGR01783">
    <property type="entry name" value="TonB-siderophor"/>
    <property type="match status" value="1"/>
</dbReference>
<keyword evidence="8" id="KW-0408">Iron</keyword>
<dbReference type="EMBL" id="QZCG01000004">
    <property type="protein sequence ID" value="RJE86509.1"/>
    <property type="molecule type" value="Genomic_DNA"/>
</dbReference>
<keyword evidence="6 14" id="KW-0812">Transmembrane</keyword>
<evidence type="ECO:0000259" key="18">
    <source>
        <dbReference type="Pfam" id="PF07715"/>
    </source>
</evidence>
<keyword evidence="12 19" id="KW-0675">Receptor</keyword>
<evidence type="ECO:0000256" key="13">
    <source>
        <dbReference type="ARBA" id="ARBA00023237"/>
    </source>
</evidence>
<evidence type="ECO:0000256" key="11">
    <source>
        <dbReference type="ARBA" id="ARBA00023136"/>
    </source>
</evidence>
<evidence type="ECO:0000256" key="6">
    <source>
        <dbReference type="ARBA" id="ARBA00022692"/>
    </source>
</evidence>
<feature type="domain" description="TonB-dependent receptor-like beta-barrel" evidence="17">
    <location>
        <begin position="237"/>
        <end position="667"/>
    </location>
</feature>
<dbReference type="PANTHER" id="PTHR32552">
    <property type="entry name" value="FERRICHROME IRON RECEPTOR-RELATED"/>
    <property type="match status" value="1"/>
</dbReference>
<evidence type="ECO:0000256" key="1">
    <source>
        <dbReference type="ARBA" id="ARBA00004571"/>
    </source>
</evidence>
<keyword evidence="20" id="KW-1185">Reference proteome</keyword>
<feature type="signal peptide" evidence="16">
    <location>
        <begin position="1"/>
        <end position="23"/>
    </location>
</feature>
<keyword evidence="11 14" id="KW-0472">Membrane</keyword>
<dbReference type="RefSeq" id="WP_119747372.1">
    <property type="nucleotide sequence ID" value="NZ_QZCG01000004.1"/>
</dbReference>
<evidence type="ECO:0000256" key="9">
    <source>
        <dbReference type="ARBA" id="ARBA00023065"/>
    </source>
</evidence>
<keyword evidence="7 16" id="KW-0732">Signal</keyword>
<evidence type="ECO:0000256" key="8">
    <source>
        <dbReference type="ARBA" id="ARBA00023004"/>
    </source>
</evidence>
<reference evidence="20" key="1">
    <citation type="submission" date="2018-09" db="EMBL/GenBank/DDBJ databases">
        <title>Acidovorax cavernicola nov. sp. isolated from Gruta de las Maravillas (Aracena, Spain).</title>
        <authorList>
            <person name="Jurado V."/>
            <person name="Gutierrez-Patricio S."/>
            <person name="Gonzalez-Pimentel J.L."/>
            <person name="Miller A.Z."/>
            <person name="Laiz L."/>
            <person name="Saiz-Jimenez C."/>
        </authorList>
    </citation>
    <scope>NUCLEOTIDE SEQUENCE [LARGE SCALE GENOMIC DNA]</scope>
    <source>
        <strain evidence="20">1011MAR3C25</strain>
    </source>
</reference>
<dbReference type="GO" id="GO:0015344">
    <property type="term" value="F:siderophore uptake transmembrane transporter activity"/>
    <property type="evidence" value="ECO:0007669"/>
    <property type="project" value="TreeGrafter"/>
</dbReference>
<dbReference type="GO" id="GO:0009279">
    <property type="term" value="C:cell outer membrane"/>
    <property type="evidence" value="ECO:0007669"/>
    <property type="project" value="UniProtKB-SubCell"/>
</dbReference>
<evidence type="ECO:0000256" key="15">
    <source>
        <dbReference type="RuleBase" id="RU003357"/>
    </source>
</evidence>
<organism evidence="19 20">
    <name type="scientific">Paracoccus onubensis</name>
    <dbReference type="NCBI Taxonomy" id="1675788"/>
    <lineage>
        <taxon>Bacteria</taxon>
        <taxon>Pseudomonadati</taxon>
        <taxon>Pseudomonadota</taxon>
        <taxon>Alphaproteobacteria</taxon>
        <taxon>Rhodobacterales</taxon>
        <taxon>Paracoccaceae</taxon>
        <taxon>Paracoccus</taxon>
    </lineage>
</organism>
<evidence type="ECO:0000256" key="3">
    <source>
        <dbReference type="ARBA" id="ARBA00022448"/>
    </source>
</evidence>
<keyword evidence="10 15" id="KW-0798">TonB box</keyword>
<evidence type="ECO:0000256" key="2">
    <source>
        <dbReference type="ARBA" id="ARBA00009810"/>
    </source>
</evidence>
<evidence type="ECO:0000259" key="17">
    <source>
        <dbReference type="Pfam" id="PF00593"/>
    </source>
</evidence>
<keyword evidence="3 14" id="KW-0813">Transport</keyword>
<feature type="chain" id="PRO_5019406055" evidence="16">
    <location>
        <begin position="24"/>
        <end position="697"/>
    </location>
</feature>
<dbReference type="InterPro" id="IPR039426">
    <property type="entry name" value="TonB-dep_rcpt-like"/>
</dbReference>
<protein>
    <submittedName>
        <fullName evidence="19">TonB-dependent siderophore receptor</fullName>
    </submittedName>
</protein>
<evidence type="ECO:0000256" key="12">
    <source>
        <dbReference type="ARBA" id="ARBA00023170"/>
    </source>
</evidence>
<dbReference type="GO" id="GO:0015891">
    <property type="term" value="P:siderophore transport"/>
    <property type="evidence" value="ECO:0007669"/>
    <property type="project" value="InterPro"/>
</dbReference>
<dbReference type="InterPro" id="IPR000531">
    <property type="entry name" value="Beta-barrel_TonB"/>
</dbReference>
<evidence type="ECO:0000256" key="5">
    <source>
        <dbReference type="ARBA" id="ARBA00022496"/>
    </source>
</evidence>
<dbReference type="InterPro" id="IPR037066">
    <property type="entry name" value="Plug_dom_sf"/>
</dbReference>
<dbReference type="Pfam" id="PF07715">
    <property type="entry name" value="Plug"/>
    <property type="match status" value="1"/>
</dbReference>